<comment type="caution">
    <text evidence="2">The sequence shown here is derived from an EMBL/GenBank/DDBJ whole genome shotgun (WGS) entry which is preliminary data.</text>
</comment>
<dbReference type="RefSeq" id="WP_168138926.1">
    <property type="nucleotide sequence ID" value="NZ_JAAVJR010000008.1"/>
</dbReference>
<accession>A0ABX1D2C2</accession>
<dbReference type="InterPro" id="IPR002765">
    <property type="entry name" value="UPF0145_YbjQ-like"/>
</dbReference>
<organism evidence="2 3">
    <name type="scientific">Salinimicrobium oceani</name>
    <dbReference type="NCBI Taxonomy" id="2722702"/>
    <lineage>
        <taxon>Bacteria</taxon>
        <taxon>Pseudomonadati</taxon>
        <taxon>Bacteroidota</taxon>
        <taxon>Flavobacteriia</taxon>
        <taxon>Flavobacteriales</taxon>
        <taxon>Flavobacteriaceae</taxon>
        <taxon>Salinimicrobium</taxon>
    </lineage>
</organism>
<evidence type="ECO:0000313" key="2">
    <source>
        <dbReference type="EMBL" id="NJW53819.1"/>
    </source>
</evidence>
<keyword evidence="3" id="KW-1185">Reference proteome</keyword>
<dbReference type="SUPFAM" id="SSF117782">
    <property type="entry name" value="YbjQ-like"/>
    <property type="match status" value="1"/>
</dbReference>
<reference evidence="2 3" key="1">
    <citation type="submission" date="2020-03" db="EMBL/GenBank/DDBJ databases">
        <title>Salinimicrobium sp. nov, isolated from SCS.</title>
        <authorList>
            <person name="Cao W.R."/>
        </authorList>
    </citation>
    <scope>NUCLEOTIDE SEQUENCE [LARGE SCALE GENOMIC DNA]</scope>
    <source>
        <strain evidence="3">J15B91</strain>
    </source>
</reference>
<evidence type="ECO:0000313" key="3">
    <source>
        <dbReference type="Proteomes" id="UP000703674"/>
    </source>
</evidence>
<protein>
    <submittedName>
        <fullName evidence="2">Heavy metal-binding domain-containing protein</fullName>
    </submittedName>
</protein>
<dbReference type="InterPro" id="IPR035439">
    <property type="entry name" value="UPF0145_dom_sf"/>
</dbReference>
<dbReference type="Proteomes" id="UP000703674">
    <property type="component" value="Unassembled WGS sequence"/>
</dbReference>
<dbReference type="Pfam" id="PF01906">
    <property type="entry name" value="YbjQ_1"/>
    <property type="match status" value="1"/>
</dbReference>
<proteinExistence type="inferred from homology"/>
<comment type="similarity">
    <text evidence="1">Belongs to the UPF0145 family.</text>
</comment>
<dbReference type="EMBL" id="JAAVJR010000008">
    <property type="protein sequence ID" value="NJW53819.1"/>
    <property type="molecule type" value="Genomic_DNA"/>
</dbReference>
<name>A0ABX1D2C2_9FLAO</name>
<dbReference type="Gene3D" id="3.30.110.70">
    <property type="entry name" value="Hypothetical protein apc22750. Chain B"/>
    <property type="match status" value="1"/>
</dbReference>
<evidence type="ECO:0000256" key="1">
    <source>
        <dbReference type="ARBA" id="ARBA00010751"/>
    </source>
</evidence>
<dbReference type="PANTHER" id="PTHR34068">
    <property type="entry name" value="UPF0145 PROTEIN YBJQ"/>
    <property type="match status" value="1"/>
</dbReference>
<dbReference type="PANTHER" id="PTHR34068:SF1">
    <property type="entry name" value="UPF0145 PROTEIN YBJQ"/>
    <property type="match status" value="1"/>
</dbReference>
<sequence>MSDIFGGRSGSYKKQLSSIYSEAIERIKQEAKRIGANGVVGLKIDIDEVSGGGKSMFMITAIGTAVIIKASENTQSNLSKENFSNLSDRVDNDQIRFLRQLKVLEEKARDNKLDFTQDVWEFIIQNKVKEFFPTIISKLTTLLTHLDSYTSETVETFKNNTTTFLSNLAPEDQVNVVYNTLKDKDTAGEVEKYLHNLIKEQLLLDFGRNKDLLEDDNLAVRKRGMILSTCDRPYYSEEDVKAYEELCQLINSAFPERGTHSTKKQLLSPKEKEVWVCECGKANNIDITYCSRCHHDIHGFTDGEAKPKDAIALIEHKISLIEEALKTEKIPENSTG</sequence>
<gene>
    <name evidence="2" type="ORF">HC175_12915</name>
</gene>